<accession>A0AAD9UCE3</accession>
<keyword evidence="1" id="KW-0812">Transmembrane</keyword>
<keyword evidence="2" id="KW-0732">Signal</keyword>
<feature type="transmembrane region" description="Helical" evidence="1">
    <location>
        <begin position="84"/>
        <end position="108"/>
    </location>
</feature>
<keyword evidence="1" id="KW-1133">Transmembrane helix</keyword>
<keyword evidence="4" id="KW-1185">Reference proteome</keyword>
<evidence type="ECO:0000256" key="1">
    <source>
        <dbReference type="SAM" id="Phobius"/>
    </source>
</evidence>
<dbReference type="EMBL" id="JAODUO010000273">
    <property type="protein sequence ID" value="KAK2184278.1"/>
    <property type="molecule type" value="Genomic_DNA"/>
</dbReference>
<evidence type="ECO:0000313" key="3">
    <source>
        <dbReference type="EMBL" id="KAK2184278.1"/>
    </source>
</evidence>
<feature type="chain" id="PRO_5042279379" description="Secreted protein" evidence="2">
    <location>
        <begin position="27"/>
        <end position="130"/>
    </location>
</feature>
<gene>
    <name evidence="3" type="ORF">NP493_274g03048</name>
</gene>
<keyword evidence="1" id="KW-0472">Membrane</keyword>
<sequence length="130" mass="15113">MNYSFGQAATIRALYVCLVTVQIVQGQQSDFHVCCKYLRTCQHLERYMLKQTLTVTDMLCYNIGRPYFQFTHCSCLHGSLFRMYVLYILCLPSVVHIAVVFSLVHYVYCVPYFLSVPSHYSGCLVLPKRF</sequence>
<evidence type="ECO:0000256" key="2">
    <source>
        <dbReference type="SAM" id="SignalP"/>
    </source>
</evidence>
<protein>
    <recommendedName>
        <fullName evidence="5">Secreted protein</fullName>
    </recommendedName>
</protein>
<comment type="caution">
    <text evidence="3">The sequence shown here is derived from an EMBL/GenBank/DDBJ whole genome shotgun (WGS) entry which is preliminary data.</text>
</comment>
<evidence type="ECO:0008006" key="5">
    <source>
        <dbReference type="Google" id="ProtNLM"/>
    </source>
</evidence>
<dbReference type="AlphaFoldDB" id="A0AAD9UCE3"/>
<proteinExistence type="predicted"/>
<evidence type="ECO:0000313" key="4">
    <source>
        <dbReference type="Proteomes" id="UP001209878"/>
    </source>
</evidence>
<feature type="signal peptide" evidence="2">
    <location>
        <begin position="1"/>
        <end position="26"/>
    </location>
</feature>
<reference evidence="3" key="1">
    <citation type="journal article" date="2023" name="Mol. Biol. Evol.">
        <title>Third-Generation Sequencing Reveals the Adaptive Role of the Epigenome in Three Deep-Sea Polychaetes.</title>
        <authorList>
            <person name="Perez M."/>
            <person name="Aroh O."/>
            <person name="Sun Y."/>
            <person name="Lan Y."/>
            <person name="Juniper S.K."/>
            <person name="Young C.R."/>
            <person name="Angers B."/>
            <person name="Qian P.Y."/>
        </authorList>
    </citation>
    <scope>NUCLEOTIDE SEQUENCE</scope>
    <source>
        <strain evidence="3">R07B-5</strain>
    </source>
</reference>
<name>A0AAD9UCE3_RIDPI</name>
<organism evidence="3 4">
    <name type="scientific">Ridgeia piscesae</name>
    <name type="common">Tubeworm</name>
    <dbReference type="NCBI Taxonomy" id="27915"/>
    <lineage>
        <taxon>Eukaryota</taxon>
        <taxon>Metazoa</taxon>
        <taxon>Spiralia</taxon>
        <taxon>Lophotrochozoa</taxon>
        <taxon>Annelida</taxon>
        <taxon>Polychaeta</taxon>
        <taxon>Sedentaria</taxon>
        <taxon>Canalipalpata</taxon>
        <taxon>Sabellida</taxon>
        <taxon>Siboglinidae</taxon>
        <taxon>Ridgeia</taxon>
    </lineage>
</organism>
<dbReference type="Proteomes" id="UP001209878">
    <property type="component" value="Unassembled WGS sequence"/>
</dbReference>